<dbReference type="PANTHER" id="PTHR47504:SF5">
    <property type="entry name" value="RIGHT ORIGIN-BINDING PROTEIN"/>
    <property type="match status" value="1"/>
</dbReference>
<evidence type="ECO:0000259" key="4">
    <source>
        <dbReference type="PROSITE" id="PS01124"/>
    </source>
</evidence>
<dbReference type="PANTHER" id="PTHR47504">
    <property type="entry name" value="RIGHT ORIGIN-BINDING PROTEIN"/>
    <property type="match status" value="1"/>
</dbReference>
<dbReference type="InterPro" id="IPR029442">
    <property type="entry name" value="GyrI-like"/>
</dbReference>
<dbReference type="STRING" id="688.A6E04_03205"/>
<dbReference type="GO" id="GO:0043565">
    <property type="term" value="F:sequence-specific DNA binding"/>
    <property type="evidence" value="ECO:0007669"/>
    <property type="project" value="InterPro"/>
</dbReference>
<dbReference type="Gene3D" id="1.10.10.60">
    <property type="entry name" value="Homeodomain-like"/>
    <property type="match status" value="2"/>
</dbReference>
<dbReference type="InterPro" id="IPR018062">
    <property type="entry name" value="HTH_AraC-typ_CS"/>
</dbReference>
<dbReference type="SMART" id="SM00342">
    <property type="entry name" value="HTH_ARAC"/>
    <property type="match status" value="1"/>
</dbReference>
<dbReference type="SUPFAM" id="SSF55136">
    <property type="entry name" value="Probable bacterial effector-binding domain"/>
    <property type="match status" value="1"/>
</dbReference>
<dbReference type="Gene3D" id="3.20.80.10">
    <property type="entry name" value="Regulatory factor, effector binding domain"/>
    <property type="match status" value="1"/>
</dbReference>
<reference evidence="5 6" key="1">
    <citation type="submission" date="2016-06" db="EMBL/GenBank/DDBJ databases">
        <authorList>
            <person name="Kjaerup R.B."/>
            <person name="Dalgaard T.S."/>
            <person name="Juul-Madsen H.R."/>
        </authorList>
    </citation>
    <scope>NUCLEOTIDE SEQUENCE [LARGE SCALE GENOMIC DNA]</scope>
    <source>
        <strain evidence="5 6">1S159</strain>
    </source>
</reference>
<dbReference type="InterPro" id="IPR011256">
    <property type="entry name" value="Reg_factor_effector_dom_sf"/>
</dbReference>
<dbReference type="SUPFAM" id="SSF46689">
    <property type="entry name" value="Homeodomain-like"/>
    <property type="match status" value="2"/>
</dbReference>
<dbReference type="InterPro" id="IPR018060">
    <property type="entry name" value="HTH_AraC"/>
</dbReference>
<keyword evidence="2" id="KW-0238">DNA-binding</keyword>
<protein>
    <submittedName>
        <fullName evidence="5">AraC family transcriptional regulator</fullName>
    </submittedName>
</protein>
<dbReference type="PROSITE" id="PS01124">
    <property type="entry name" value="HTH_ARAC_FAMILY_2"/>
    <property type="match status" value="1"/>
</dbReference>
<sequence length="298" mass="34318">MSADIDNDKTFNRIDTILAYIHENMDSPLSVEILAEMSCWSRWQLQRVFLSHTGMNVAQYVRELRLSMAALEVLNKKYRMLDIAYLYGFTSEIAFSRSFKQYFKMSPREYQKQGKKIGIRKPFLKSQSLTEIQGSGFYQVRLEYKESFTLTGLPITLQGLFSDAPDFLDKVPQVWEELDGYLTQVSSFPESKYGVIDTRNDTESLIYWAGVIEDESLSSVLMSLSENVLQVIIPSQEYAVLPYIGPSSGLAKSVEWLISEWLPLSGHQGIEGFDLEIYQSNENEEIIDVEYWLPIRNL</sequence>
<dbReference type="RefSeq" id="WP_017021399.1">
    <property type="nucleotide sequence ID" value="NZ_CAWMPN010000004.1"/>
</dbReference>
<gene>
    <name evidence="5" type="ORF">A6E04_03205</name>
</gene>
<dbReference type="GO" id="GO:0003700">
    <property type="term" value="F:DNA-binding transcription factor activity"/>
    <property type="evidence" value="ECO:0007669"/>
    <property type="project" value="InterPro"/>
</dbReference>
<organism evidence="5 6">
    <name type="scientific">Aliivibrio logei</name>
    <name type="common">Vibrio logei</name>
    <dbReference type="NCBI Taxonomy" id="688"/>
    <lineage>
        <taxon>Bacteria</taxon>
        <taxon>Pseudomonadati</taxon>
        <taxon>Pseudomonadota</taxon>
        <taxon>Gammaproteobacteria</taxon>
        <taxon>Vibrionales</taxon>
        <taxon>Vibrionaceae</taxon>
        <taxon>Aliivibrio</taxon>
    </lineage>
</organism>
<dbReference type="InterPro" id="IPR050959">
    <property type="entry name" value="MarA-like"/>
</dbReference>
<proteinExistence type="predicted"/>
<dbReference type="AlphaFoldDB" id="A0A1B9P379"/>
<keyword evidence="1" id="KW-0805">Transcription regulation</keyword>
<dbReference type="Pfam" id="PF06445">
    <property type="entry name" value="GyrI-like"/>
    <property type="match status" value="1"/>
</dbReference>
<evidence type="ECO:0000256" key="1">
    <source>
        <dbReference type="ARBA" id="ARBA00023015"/>
    </source>
</evidence>
<evidence type="ECO:0000313" key="5">
    <source>
        <dbReference type="EMBL" id="OCH22928.1"/>
    </source>
</evidence>
<keyword evidence="3" id="KW-0804">Transcription</keyword>
<dbReference type="PRINTS" id="PR00032">
    <property type="entry name" value="HTHARAC"/>
</dbReference>
<evidence type="ECO:0000313" key="6">
    <source>
        <dbReference type="Proteomes" id="UP000093523"/>
    </source>
</evidence>
<dbReference type="InterPro" id="IPR020449">
    <property type="entry name" value="Tscrpt_reg_AraC-type_HTH"/>
</dbReference>
<dbReference type="EMBL" id="MAJU01000004">
    <property type="protein sequence ID" value="OCH22928.1"/>
    <property type="molecule type" value="Genomic_DNA"/>
</dbReference>
<dbReference type="SMART" id="SM00871">
    <property type="entry name" value="AraC_E_bind"/>
    <property type="match status" value="1"/>
</dbReference>
<dbReference type="InterPro" id="IPR010499">
    <property type="entry name" value="AraC_E-bd"/>
</dbReference>
<dbReference type="Pfam" id="PF12833">
    <property type="entry name" value="HTH_18"/>
    <property type="match status" value="1"/>
</dbReference>
<name>A0A1B9P379_ALILO</name>
<comment type="caution">
    <text evidence="5">The sequence shown here is derived from an EMBL/GenBank/DDBJ whole genome shotgun (WGS) entry which is preliminary data.</text>
</comment>
<accession>A0A1B9P379</accession>
<evidence type="ECO:0000256" key="2">
    <source>
        <dbReference type="ARBA" id="ARBA00023125"/>
    </source>
</evidence>
<dbReference type="InterPro" id="IPR009057">
    <property type="entry name" value="Homeodomain-like_sf"/>
</dbReference>
<dbReference type="Proteomes" id="UP000093523">
    <property type="component" value="Unassembled WGS sequence"/>
</dbReference>
<evidence type="ECO:0000256" key="3">
    <source>
        <dbReference type="ARBA" id="ARBA00023163"/>
    </source>
</evidence>
<dbReference type="PROSITE" id="PS00041">
    <property type="entry name" value="HTH_ARAC_FAMILY_1"/>
    <property type="match status" value="1"/>
</dbReference>
<feature type="domain" description="HTH araC/xylS-type" evidence="4">
    <location>
        <begin position="15"/>
        <end position="113"/>
    </location>
</feature>
<dbReference type="OrthoDB" id="282744at2"/>